<dbReference type="AlphaFoldDB" id="A0A446BAT2"/>
<evidence type="ECO:0000313" key="6">
    <source>
        <dbReference type="Proteomes" id="UP000289323"/>
    </source>
</evidence>
<keyword evidence="3" id="KW-1133">Transmembrane helix</keyword>
<evidence type="ECO:0000256" key="1">
    <source>
        <dbReference type="PROSITE-ProRule" id="PRU00076"/>
    </source>
</evidence>
<dbReference type="PROSITE" id="PS01186">
    <property type="entry name" value="EGF_2"/>
    <property type="match status" value="1"/>
</dbReference>
<dbReference type="Gene3D" id="2.10.25.10">
    <property type="entry name" value="Laminin"/>
    <property type="match status" value="1"/>
</dbReference>
<protein>
    <submittedName>
        <fullName evidence="5">B99dc0c2-eaf4-485a-9700-304c0129b528</fullName>
    </submittedName>
</protein>
<keyword evidence="1" id="KW-0245">EGF-like domain</keyword>
<feature type="transmembrane region" description="Helical" evidence="3">
    <location>
        <begin position="76"/>
        <end position="98"/>
    </location>
</feature>
<dbReference type="PANTHER" id="PTHR17178:SF0">
    <property type="entry name" value="SERGLYCIN"/>
    <property type="match status" value="1"/>
</dbReference>
<gene>
    <name evidence="5" type="ORF">TT172_LOCUS2020</name>
</gene>
<accession>A0A446BAT2</accession>
<dbReference type="PROSITE" id="PS00022">
    <property type="entry name" value="EGF_1"/>
    <property type="match status" value="1"/>
</dbReference>
<feature type="domain" description="EGF-like" evidence="4">
    <location>
        <begin position="118"/>
        <end position="155"/>
    </location>
</feature>
<evidence type="ECO:0000256" key="2">
    <source>
        <dbReference type="SAM" id="MobiDB-lite"/>
    </source>
</evidence>
<dbReference type="InterPro" id="IPR000742">
    <property type="entry name" value="EGF"/>
</dbReference>
<dbReference type="PROSITE" id="PS50026">
    <property type="entry name" value="EGF_3"/>
    <property type="match status" value="1"/>
</dbReference>
<dbReference type="Proteomes" id="UP000289323">
    <property type="component" value="Unassembled WGS sequence"/>
</dbReference>
<keyword evidence="3" id="KW-0812">Transmembrane</keyword>
<keyword evidence="3" id="KW-0472">Membrane</keyword>
<dbReference type="PANTHER" id="PTHR17178">
    <property type="entry name" value="SECRETORY GRANULE PROTEOGLYCAN CORE PROTEIN"/>
    <property type="match status" value="1"/>
</dbReference>
<evidence type="ECO:0000256" key="3">
    <source>
        <dbReference type="SAM" id="Phobius"/>
    </source>
</evidence>
<proteinExistence type="predicted"/>
<name>A0A446BAT2_9PEZI</name>
<comment type="caution">
    <text evidence="1">Lacks conserved residue(s) required for the propagation of feature annotation.</text>
</comment>
<dbReference type="EMBL" id="OUUZ01000001">
    <property type="protein sequence ID" value="SPQ19601.1"/>
    <property type="molecule type" value="Genomic_DNA"/>
</dbReference>
<reference evidence="5 6" key="1">
    <citation type="submission" date="2018-04" db="EMBL/GenBank/DDBJ databases">
        <authorList>
            <person name="Huttner S."/>
            <person name="Dainat J."/>
        </authorList>
    </citation>
    <scope>NUCLEOTIDE SEQUENCE [LARGE SCALE GENOMIC DNA]</scope>
</reference>
<keyword evidence="1" id="KW-1015">Disulfide bond</keyword>
<feature type="region of interest" description="Disordered" evidence="2">
    <location>
        <begin position="1"/>
        <end position="66"/>
    </location>
</feature>
<organism evidence="5 6">
    <name type="scientific">Thermothielavioides terrestris</name>
    <dbReference type="NCBI Taxonomy" id="2587410"/>
    <lineage>
        <taxon>Eukaryota</taxon>
        <taxon>Fungi</taxon>
        <taxon>Dikarya</taxon>
        <taxon>Ascomycota</taxon>
        <taxon>Pezizomycotina</taxon>
        <taxon>Sordariomycetes</taxon>
        <taxon>Sordariomycetidae</taxon>
        <taxon>Sordariales</taxon>
        <taxon>Chaetomiaceae</taxon>
        <taxon>Thermothielavioides</taxon>
    </lineage>
</organism>
<evidence type="ECO:0000259" key="4">
    <source>
        <dbReference type="PROSITE" id="PS50026"/>
    </source>
</evidence>
<sequence>MPENWGSPSPGPSPDYPDPVYGEAISDEREDADDDTDRLVRSASLGKRAKPTLEAAANSDSQREDEKRRGRRCCGIPLWAFILIVIVVLILVAAAIVIPVEFFVVHKQNGKDNDPQAELQRCMQQLPCANGGTNVVNQGICSCICTNGFAGQDCTVNDKAGCTTISLTGSDNISNVTIGDAIPRLLQQAQANFSIPLSAGEILVKLNSGNLSCSAENALVTFNGRATRQAATVRQASTPDTVDAAIVDGVFFTTITVVVEPQTTFTLGGATTTAPPGAGGTSFTTSVTSGFFATTFSLSRQSSGSTLSPTATRMVTTTMSMSSGAAMPTATGSSFVVSEDVLDFSRVAVLAILQADSLADAITAQMALQKFFGDSSSSDGSSSSGISVDAARNVTVGDGKSVDLVDFTVDLGGSKGKVGRLSSMAARAWIGGGVV</sequence>
<evidence type="ECO:0000313" key="5">
    <source>
        <dbReference type="EMBL" id="SPQ19601.1"/>
    </source>
</evidence>
<feature type="disulfide bond" evidence="1">
    <location>
        <begin position="145"/>
        <end position="154"/>
    </location>
</feature>